<evidence type="ECO:0000259" key="3">
    <source>
        <dbReference type="Pfam" id="PF19295"/>
    </source>
</evidence>
<dbReference type="Proteomes" id="UP000223527">
    <property type="component" value="Unassembled WGS sequence"/>
</dbReference>
<evidence type="ECO:0000259" key="2">
    <source>
        <dbReference type="Pfam" id="PF01458"/>
    </source>
</evidence>
<evidence type="ECO:0000313" key="4">
    <source>
        <dbReference type="EMBL" id="PHK93634.1"/>
    </source>
</evidence>
<dbReference type="InterPro" id="IPR010231">
    <property type="entry name" value="SUF_FeS_clus_asmbl_SufB"/>
</dbReference>
<reference evidence="4 5" key="1">
    <citation type="submission" date="2017-10" db="EMBL/GenBank/DDBJ databases">
        <authorList>
            <person name="Banno H."/>
            <person name="Chua N.-H."/>
        </authorList>
    </citation>
    <scope>NUCLEOTIDE SEQUENCE [LARGE SCALE GENOMIC DNA]</scope>
    <source>
        <strain evidence="4 5">YW11</strain>
    </source>
</reference>
<dbReference type="EMBL" id="PDNU01000038">
    <property type="protein sequence ID" value="PHK93634.1"/>
    <property type="molecule type" value="Genomic_DNA"/>
</dbReference>
<gene>
    <name evidence="4" type="ORF">CR162_17335</name>
</gene>
<dbReference type="GO" id="GO:0016226">
    <property type="term" value="P:iron-sulfur cluster assembly"/>
    <property type="evidence" value="ECO:0007669"/>
    <property type="project" value="InterPro"/>
</dbReference>
<keyword evidence="5" id="KW-1185">Reference proteome</keyword>
<organism evidence="4 5">
    <name type="scientific">Teichococcus rhizosphaerae</name>
    <dbReference type="NCBI Taxonomy" id="1335062"/>
    <lineage>
        <taxon>Bacteria</taxon>
        <taxon>Pseudomonadati</taxon>
        <taxon>Pseudomonadota</taxon>
        <taxon>Alphaproteobacteria</taxon>
        <taxon>Acetobacterales</taxon>
        <taxon>Roseomonadaceae</taxon>
        <taxon>Roseomonas</taxon>
    </lineage>
</organism>
<dbReference type="InterPro" id="IPR037284">
    <property type="entry name" value="SUF_FeS_clus_asmbl_SufBD_sf"/>
</dbReference>
<dbReference type="PANTHER" id="PTHR30508:SF1">
    <property type="entry name" value="UPF0051 PROTEIN ABCI8, CHLOROPLASTIC-RELATED"/>
    <property type="match status" value="1"/>
</dbReference>
<feature type="domain" description="SUF system FeS cluster assembly SufBD N-terminal" evidence="3">
    <location>
        <begin position="159"/>
        <end position="222"/>
    </location>
</feature>
<dbReference type="NCBIfam" id="NF008773">
    <property type="entry name" value="PRK11814.1"/>
    <property type="match status" value="1"/>
</dbReference>
<feature type="domain" description="SUF system FeS cluster assembly SufBD core" evidence="2">
    <location>
        <begin position="230"/>
        <end position="472"/>
    </location>
</feature>
<sequence>MPAVSETIDAVASVTQGTYKYGFETEIDMEFAPKGLNEDIVRFISAKKNEPAWLLEWRLKAFALWKTMEEPRWPAVSYPPIDYQDAYYYAAPKKKVGPKSLDEVDPELLRTYEKLGIPLKEQAILAGVEGAGEVPAEGGEARMPVAVDAVFDSVSVATSYKERLAKEGIIFCSISEAVQEHPELVRQYLGSVVPQGDNFFAALNSAVFTDGSFVYIPKGVRCPMELSTYFRINAKSTGQFERTLIIAEAGSHVSYLEGCTAPMRDENQLHAAVVELVAMDDATIKYSTVQNWYPGDAEGRGGIYNFVTKRGACRGARSKISWTQVETGSSITWKYPSCILQGDDSVGEFYSVAITNNRQQADTGTKMFHIGRNTRSTIISKGISAGHGQNTYRGLVKISPKASGARNFTQCDSLLIGDQCGAHTVPYIENRCMTAKVEHEATTSRIAEDQLFYCRQRGLSEEDAVGLIVNGFCREVLKELPMEFAVEAQKLLQISLEGSVG</sequence>
<dbReference type="OrthoDB" id="9803529at2"/>
<dbReference type="PANTHER" id="PTHR30508">
    <property type="entry name" value="FES CLUSTER ASSEMBLY PROTEIN SUF"/>
    <property type="match status" value="1"/>
</dbReference>
<dbReference type="RefSeq" id="WP_099096796.1">
    <property type="nucleotide sequence ID" value="NZ_PDNU01000038.1"/>
</dbReference>
<protein>
    <submittedName>
        <fullName evidence="4">Fe-S cluster assembly protein SufB</fullName>
    </submittedName>
</protein>
<comment type="caution">
    <text evidence="4">The sequence shown here is derived from an EMBL/GenBank/DDBJ whole genome shotgun (WGS) entry which is preliminary data.</text>
</comment>
<evidence type="ECO:0000256" key="1">
    <source>
        <dbReference type="ARBA" id="ARBA00043967"/>
    </source>
</evidence>
<dbReference type="InterPro" id="IPR055346">
    <property type="entry name" value="Fe-S_cluster_assembly_SufBD"/>
</dbReference>
<accession>A0A2C7A9A7</accession>
<dbReference type="InterPro" id="IPR045595">
    <property type="entry name" value="SufBD_N"/>
</dbReference>
<evidence type="ECO:0000313" key="5">
    <source>
        <dbReference type="Proteomes" id="UP000223527"/>
    </source>
</evidence>
<dbReference type="AlphaFoldDB" id="A0A2C7A9A7"/>
<dbReference type="SUPFAM" id="SSF101960">
    <property type="entry name" value="Stabilizer of iron transporter SufD"/>
    <property type="match status" value="1"/>
</dbReference>
<dbReference type="NCBIfam" id="TIGR01980">
    <property type="entry name" value="sufB"/>
    <property type="match status" value="1"/>
</dbReference>
<name>A0A2C7A9A7_9PROT</name>
<proteinExistence type="inferred from homology"/>
<dbReference type="Pfam" id="PF01458">
    <property type="entry name" value="SUFBD_core"/>
    <property type="match status" value="1"/>
</dbReference>
<comment type="similarity">
    <text evidence="1">Belongs to the iron-sulfur cluster assembly SufBD family.</text>
</comment>
<dbReference type="Pfam" id="PF19295">
    <property type="entry name" value="SufBD_N"/>
    <property type="match status" value="1"/>
</dbReference>
<dbReference type="InterPro" id="IPR000825">
    <property type="entry name" value="SUF_FeS_clus_asmbl_SufBD_core"/>
</dbReference>